<proteinExistence type="predicted"/>
<dbReference type="EMBL" id="JAHQIW010004729">
    <property type="protein sequence ID" value="KAJ1363459.1"/>
    <property type="molecule type" value="Genomic_DNA"/>
</dbReference>
<organism evidence="1 2">
    <name type="scientific">Parelaphostrongylus tenuis</name>
    <name type="common">Meningeal worm</name>
    <dbReference type="NCBI Taxonomy" id="148309"/>
    <lineage>
        <taxon>Eukaryota</taxon>
        <taxon>Metazoa</taxon>
        <taxon>Ecdysozoa</taxon>
        <taxon>Nematoda</taxon>
        <taxon>Chromadorea</taxon>
        <taxon>Rhabditida</taxon>
        <taxon>Rhabditina</taxon>
        <taxon>Rhabditomorpha</taxon>
        <taxon>Strongyloidea</taxon>
        <taxon>Metastrongylidae</taxon>
        <taxon>Parelaphostrongylus</taxon>
    </lineage>
</organism>
<comment type="caution">
    <text evidence="1">The sequence shown here is derived from an EMBL/GenBank/DDBJ whole genome shotgun (WGS) entry which is preliminary data.</text>
</comment>
<dbReference type="Proteomes" id="UP001196413">
    <property type="component" value="Unassembled WGS sequence"/>
</dbReference>
<keyword evidence="2" id="KW-1185">Reference proteome</keyword>
<evidence type="ECO:0000313" key="1">
    <source>
        <dbReference type="EMBL" id="KAJ1363459.1"/>
    </source>
</evidence>
<dbReference type="AlphaFoldDB" id="A0AAD5QVT0"/>
<gene>
    <name evidence="1" type="ORF">KIN20_023332</name>
</gene>
<name>A0AAD5QVT0_PARTN</name>
<reference evidence="1" key="1">
    <citation type="submission" date="2021-06" db="EMBL/GenBank/DDBJ databases">
        <title>Parelaphostrongylus tenuis whole genome reference sequence.</title>
        <authorList>
            <person name="Garwood T.J."/>
            <person name="Larsen P.A."/>
            <person name="Fountain-Jones N.M."/>
            <person name="Garbe J.R."/>
            <person name="Macchietto M.G."/>
            <person name="Kania S.A."/>
            <person name="Gerhold R.W."/>
            <person name="Richards J.E."/>
            <person name="Wolf T.M."/>
        </authorList>
    </citation>
    <scope>NUCLEOTIDE SEQUENCE</scope>
    <source>
        <strain evidence="1">MNPRO001-30</strain>
        <tissue evidence="1">Meninges</tissue>
    </source>
</reference>
<accession>A0AAD5QVT0</accession>
<evidence type="ECO:0000313" key="2">
    <source>
        <dbReference type="Proteomes" id="UP001196413"/>
    </source>
</evidence>
<sequence length="68" mass="7621">MCNMPSMVKISPVSAKYTSISGTLMTANFIMANWSRQMWQDIMNRAVRLLALGPFGSNFFSARGTIRD</sequence>
<protein>
    <submittedName>
        <fullName evidence="1">Uncharacterized protein</fullName>
    </submittedName>
</protein>